<evidence type="ECO:0000313" key="1">
    <source>
        <dbReference type="EMBL" id="TSB31161.1"/>
    </source>
</evidence>
<dbReference type="RefSeq" id="WP_143945386.1">
    <property type="nucleotide sequence ID" value="NZ_VKLS01000512.1"/>
</dbReference>
<protein>
    <submittedName>
        <fullName evidence="1">Conjugal transfer protein TraB</fullName>
    </submittedName>
</protein>
<dbReference type="NCBIfam" id="NF041214">
    <property type="entry name" value="plasmid_TraB"/>
    <property type="match status" value="1"/>
</dbReference>
<dbReference type="PANTHER" id="PTHR22683">
    <property type="entry name" value="SPORULATION PROTEIN RELATED"/>
    <property type="match status" value="1"/>
</dbReference>
<gene>
    <name evidence="1" type="ORF">FNZ23_26045</name>
</gene>
<reference evidence="1 2" key="1">
    <citation type="submission" date="2019-07" db="EMBL/GenBank/DDBJ databases">
        <title>Draft genome for Streptomyces benahoarensis MZ03-48.</title>
        <authorList>
            <person name="Gonzalez-Pimentel J.L."/>
        </authorList>
    </citation>
    <scope>NUCLEOTIDE SEQUENCE [LARGE SCALE GENOMIC DNA]</scope>
    <source>
        <strain evidence="1 2">MZ03-48</strain>
    </source>
</reference>
<proteinExistence type="predicted"/>
<dbReference type="EMBL" id="VKLS01000512">
    <property type="protein sequence ID" value="TSB31161.1"/>
    <property type="molecule type" value="Genomic_DNA"/>
</dbReference>
<comment type="caution">
    <text evidence="1">The sequence shown here is derived from an EMBL/GenBank/DDBJ whole genome shotgun (WGS) entry which is preliminary data.</text>
</comment>
<dbReference type="InterPro" id="IPR027417">
    <property type="entry name" value="P-loop_NTPase"/>
</dbReference>
<dbReference type="Gene3D" id="3.40.50.300">
    <property type="entry name" value="P-loop containing nucleotide triphosphate hydrolases"/>
    <property type="match status" value="1"/>
</dbReference>
<dbReference type="AlphaFoldDB" id="A0A553YPM0"/>
<evidence type="ECO:0000313" key="2">
    <source>
        <dbReference type="Proteomes" id="UP000320888"/>
    </source>
</evidence>
<accession>A0A553YPM0</accession>
<sequence length="672" mass="71625">MADSPKADLWKALKHPHTRPWLAVAAEIPATFAAHQAWGSSTIAAIGMTLASGALTAGTWWAAEGTRPARRIHATLTMAAAMTYTTTAIFTDPLGPEQLSTLVIGGSVAAGLWNVRKALRVNPDAKTGDASTAGETGLLVKAIGKAKAQLRGTPDVEPNKVTAPYQLTPGEMTAAELGQRIDHIAAELGVAPSAIRNRMDGDNASRGELVIVPKDMLTDGASWPGPSNFGGSITDGIVMGLYEDGAPLEFWFPYDEKTKRNATHFLAAGMNGSGKSAGISTAMLDALTRRDMIAWAIDPSKGQQTFGPFLPFLDWVEMTEAGGNDMIDALSQVITARANALGAAGFKNWTPDAFDQLDMPYMVVWIEEAAKFFRNGTEMEGLVMEARSAGISVIISLQRPSSTSMPTDVREQLGGVFCFGVKGSTTADMALPDDVRDAGARPEAWENRKPGYLYLVAPGVDEERYAVPARTYAPPSDEEIVALLATAPRPDAGSVTTIAAGQAYANRAIHTVDDALNTTTHPKETVVMSKDESNAAERDLMERQADREVDALVPAEDGDYEIDVDAEQEIPPIAEGEVWSFGQQPPAAGTGGEKTAEEAAAEMLEMLAEYRADGRDTLGPRDFQPYGKGSRIGRSRAWVSATLGDLADEGIHLAETDQPGVYKLLHPELAEA</sequence>
<name>A0A553YPM0_9ACTN</name>
<dbReference type="InterPro" id="IPR050206">
    <property type="entry name" value="FtsK/SpoIIIE/SftA"/>
</dbReference>
<organism evidence="1 2">
    <name type="scientific">Streptomyces benahoarensis</name>
    <dbReference type="NCBI Taxonomy" id="2595054"/>
    <lineage>
        <taxon>Bacteria</taxon>
        <taxon>Bacillati</taxon>
        <taxon>Actinomycetota</taxon>
        <taxon>Actinomycetes</taxon>
        <taxon>Kitasatosporales</taxon>
        <taxon>Streptomycetaceae</taxon>
        <taxon>Streptomyces</taxon>
    </lineage>
</organism>
<dbReference type="SUPFAM" id="SSF52540">
    <property type="entry name" value="P-loop containing nucleoside triphosphate hydrolases"/>
    <property type="match status" value="1"/>
</dbReference>
<dbReference type="Proteomes" id="UP000320888">
    <property type="component" value="Unassembled WGS sequence"/>
</dbReference>
<dbReference type="PANTHER" id="PTHR22683:SF41">
    <property type="entry name" value="DNA TRANSLOCASE FTSK"/>
    <property type="match status" value="1"/>
</dbReference>
<keyword evidence="2" id="KW-1185">Reference proteome</keyword>